<dbReference type="Proteomes" id="UP000033514">
    <property type="component" value="Unassembled WGS sequence"/>
</dbReference>
<dbReference type="AlphaFoldDB" id="A0A0F5L3K3"/>
<reference evidence="1 2" key="1">
    <citation type="submission" date="2015-03" db="EMBL/GenBank/DDBJ databases">
        <authorList>
            <person name="Hassan Y.I."/>
            <person name="Lepp D."/>
            <person name="Zhou T."/>
        </authorList>
    </citation>
    <scope>NUCLEOTIDE SEQUENCE [LARGE SCALE GENOMIC DNA]</scope>
    <source>
        <strain evidence="1 2">GH2-10</strain>
    </source>
</reference>
<dbReference type="EMBL" id="LAJG01000034">
    <property type="protein sequence ID" value="KKB76996.1"/>
    <property type="molecule type" value="Genomic_DNA"/>
</dbReference>
<comment type="caution">
    <text evidence="1">The sequence shown here is derived from an EMBL/GenBank/DDBJ whole genome shotgun (WGS) entry which is preliminary data.</text>
</comment>
<evidence type="ECO:0000313" key="2">
    <source>
        <dbReference type="Proteomes" id="UP000033514"/>
    </source>
</evidence>
<proteinExistence type="predicted"/>
<dbReference type="PATRIC" id="fig|361041.3.peg.2606"/>
<accession>A0A0F5L3K3</accession>
<evidence type="ECO:0000313" key="1">
    <source>
        <dbReference type="EMBL" id="KKB76996.1"/>
    </source>
</evidence>
<sequence>MSKISCREDEAIALLLQEAKFLIDLGREHPARAVEIGRLIVAYQRLVETIRASKVGARKKK</sequence>
<organism evidence="1 2">
    <name type="scientific">Devosia soli</name>
    <dbReference type="NCBI Taxonomy" id="361041"/>
    <lineage>
        <taxon>Bacteria</taxon>
        <taxon>Pseudomonadati</taxon>
        <taxon>Pseudomonadota</taxon>
        <taxon>Alphaproteobacteria</taxon>
        <taxon>Hyphomicrobiales</taxon>
        <taxon>Devosiaceae</taxon>
        <taxon>Devosia</taxon>
    </lineage>
</organism>
<name>A0A0F5L3K3_9HYPH</name>
<keyword evidence="2" id="KW-1185">Reference proteome</keyword>
<protein>
    <submittedName>
        <fullName evidence="1">Uncharacterized protein</fullName>
    </submittedName>
</protein>
<gene>
    <name evidence="1" type="ORF">VW35_16050</name>
</gene>